<dbReference type="Proteomes" id="UP000039021">
    <property type="component" value="Unassembled WGS sequence"/>
</dbReference>
<dbReference type="EC" id="1.-.-.-" evidence="2"/>
<accession>A0A0U0T208</accession>
<name>A0A0U0T208_MYCTX</name>
<dbReference type="SUPFAM" id="SSF51679">
    <property type="entry name" value="Bacterial luciferase-like"/>
    <property type="match status" value="1"/>
</dbReference>
<dbReference type="EMBL" id="CSBK01002418">
    <property type="protein sequence ID" value="COZ80841.1"/>
    <property type="molecule type" value="Genomic_DNA"/>
</dbReference>
<dbReference type="Proteomes" id="UP000044938">
    <property type="component" value="Unassembled WGS sequence"/>
</dbReference>
<reference evidence="4 5" key="3">
    <citation type="submission" date="2015-03" db="EMBL/GenBank/DDBJ databases">
        <authorList>
            <consortium name="Pathogen Informatics"/>
        </authorList>
    </citation>
    <scope>NUCLEOTIDE SEQUENCE [LARGE SCALE GENOMIC DNA]</scope>
    <source>
        <strain evidence="4">K00500041</strain>
        <strain evidence="1 6">M09401471</strain>
        <strain evidence="5">N09902308</strain>
    </source>
</reference>
<reference evidence="2" key="2">
    <citation type="submission" date="2015-03" db="EMBL/GenBank/DDBJ databases">
        <authorList>
            <person name="Murphy D."/>
        </authorList>
    </citation>
    <scope>NUCLEOTIDE SEQUENCE [LARGE SCALE GENOMIC DNA]</scope>
    <source>
        <strain evidence="2">K00500041</strain>
    </source>
</reference>
<dbReference type="GO" id="GO:0016705">
    <property type="term" value="F:oxidoreductase activity, acting on paired donors, with incorporation or reduction of molecular oxygen"/>
    <property type="evidence" value="ECO:0007669"/>
    <property type="project" value="InterPro"/>
</dbReference>
<keyword evidence="2" id="KW-0560">Oxidoreductase</keyword>
<sequence length="70" mass="7131">MIDETLSPDAIPAEMSGRVVVGSPAQIADQIQAKVLDAGVDGLIINLAPHGYLPGVITTAAEALRPLLGV</sequence>
<dbReference type="InterPro" id="IPR036661">
    <property type="entry name" value="Luciferase-like_sf"/>
</dbReference>
<reference evidence="3" key="1">
    <citation type="submission" date="2015-03" db="EMBL/GenBank/DDBJ databases">
        <authorList>
            <consortium name="Pathogen Informatics"/>
            <person name="Murphy D."/>
        </authorList>
    </citation>
    <scope>NUCLEOTIDE SEQUENCE</scope>
    <source>
        <strain evidence="3">N09902308</strain>
    </source>
</reference>
<dbReference type="EMBL" id="CSAE01001463">
    <property type="protein sequence ID" value="COX65397.1"/>
    <property type="molecule type" value="Genomic_DNA"/>
</dbReference>
<evidence type="ECO:0000313" key="6">
    <source>
        <dbReference type="Proteomes" id="UP000044938"/>
    </source>
</evidence>
<proteinExistence type="predicted"/>
<protein>
    <submittedName>
        <fullName evidence="2">Oxidoreductase</fullName>
        <ecNumber evidence="2">1.-.-.-</ecNumber>
    </submittedName>
</protein>
<evidence type="ECO:0000313" key="4">
    <source>
        <dbReference type="Proteomes" id="UP000038802"/>
    </source>
</evidence>
<evidence type="ECO:0000313" key="5">
    <source>
        <dbReference type="Proteomes" id="UP000039021"/>
    </source>
</evidence>
<evidence type="ECO:0000313" key="2">
    <source>
        <dbReference type="EMBL" id="COX65397.1"/>
    </source>
</evidence>
<evidence type="ECO:0000313" key="1">
    <source>
        <dbReference type="EMBL" id="COX21505.1"/>
    </source>
</evidence>
<dbReference type="AlphaFoldDB" id="A0A0U0T208"/>
<evidence type="ECO:0000313" key="3">
    <source>
        <dbReference type="EMBL" id="COZ80841.1"/>
    </source>
</evidence>
<dbReference type="Proteomes" id="UP000038802">
    <property type="component" value="Unassembled WGS sequence"/>
</dbReference>
<dbReference type="EMBL" id="CSAJ01000791">
    <property type="protein sequence ID" value="COX21505.1"/>
    <property type="molecule type" value="Genomic_DNA"/>
</dbReference>
<organism evidence="2 4">
    <name type="scientific">Mycobacterium tuberculosis</name>
    <dbReference type="NCBI Taxonomy" id="1773"/>
    <lineage>
        <taxon>Bacteria</taxon>
        <taxon>Bacillati</taxon>
        <taxon>Actinomycetota</taxon>
        <taxon>Actinomycetes</taxon>
        <taxon>Mycobacteriales</taxon>
        <taxon>Mycobacteriaceae</taxon>
        <taxon>Mycobacterium</taxon>
        <taxon>Mycobacterium tuberculosis complex</taxon>
    </lineage>
</organism>
<gene>
    <name evidence="2" type="ORF">ERS007703_05396</name>
    <name evidence="1" type="ORF">ERS007720_04101</name>
    <name evidence="3" type="ORF">ERS007739_04150</name>
</gene>
<dbReference type="Gene3D" id="3.20.20.30">
    <property type="entry name" value="Luciferase-like domain"/>
    <property type="match status" value="1"/>
</dbReference>
<dbReference type="STRING" id="115862.BBG46_09775"/>